<evidence type="ECO:0008006" key="4">
    <source>
        <dbReference type="Google" id="ProtNLM"/>
    </source>
</evidence>
<organism evidence="2 3">
    <name type="scientific">Rubroshorea leprosula</name>
    <dbReference type="NCBI Taxonomy" id="152421"/>
    <lineage>
        <taxon>Eukaryota</taxon>
        <taxon>Viridiplantae</taxon>
        <taxon>Streptophyta</taxon>
        <taxon>Embryophyta</taxon>
        <taxon>Tracheophyta</taxon>
        <taxon>Spermatophyta</taxon>
        <taxon>Magnoliopsida</taxon>
        <taxon>eudicotyledons</taxon>
        <taxon>Gunneridae</taxon>
        <taxon>Pentapetalae</taxon>
        <taxon>rosids</taxon>
        <taxon>malvids</taxon>
        <taxon>Malvales</taxon>
        <taxon>Dipterocarpaceae</taxon>
        <taxon>Rubroshorea</taxon>
    </lineage>
</organism>
<keyword evidence="1" id="KW-0704">Schiff base</keyword>
<dbReference type="SUPFAM" id="SSF51569">
    <property type="entry name" value="Aldolase"/>
    <property type="match status" value="1"/>
</dbReference>
<proteinExistence type="predicted"/>
<dbReference type="InterPro" id="IPR001585">
    <property type="entry name" value="TAL/FSA"/>
</dbReference>
<dbReference type="GO" id="GO:0005975">
    <property type="term" value="P:carbohydrate metabolic process"/>
    <property type="evidence" value="ECO:0007669"/>
    <property type="project" value="InterPro"/>
</dbReference>
<dbReference type="PANTHER" id="PTHR10683:SF18">
    <property type="entry name" value="TRANSALDOLASE"/>
    <property type="match status" value="1"/>
</dbReference>
<evidence type="ECO:0000313" key="3">
    <source>
        <dbReference type="Proteomes" id="UP001054252"/>
    </source>
</evidence>
<accession>A0AAV5LLT9</accession>
<dbReference type="InterPro" id="IPR013785">
    <property type="entry name" value="Aldolase_TIM"/>
</dbReference>
<dbReference type="Proteomes" id="UP001054252">
    <property type="component" value="Unassembled WGS sequence"/>
</dbReference>
<dbReference type="Pfam" id="PF00923">
    <property type="entry name" value="TAL_FSA"/>
    <property type="match status" value="1"/>
</dbReference>
<comment type="caution">
    <text evidence="2">The sequence shown here is derived from an EMBL/GenBank/DDBJ whole genome shotgun (WGS) entry which is preliminary data.</text>
</comment>
<dbReference type="EMBL" id="BPVZ01000126">
    <property type="protein sequence ID" value="GKV38085.1"/>
    <property type="molecule type" value="Genomic_DNA"/>
</dbReference>
<gene>
    <name evidence="2" type="ORF">SLEP1_g46033</name>
</gene>
<dbReference type="Gene3D" id="3.20.20.70">
    <property type="entry name" value="Aldolase class I"/>
    <property type="match status" value="1"/>
</dbReference>
<protein>
    <recommendedName>
        <fullName evidence="4">Transaldolase</fullName>
    </recommendedName>
</protein>
<reference evidence="2 3" key="1">
    <citation type="journal article" date="2021" name="Commun. Biol.">
        <title>The genome of Shorea leprosula (Dipterocarpaceae) highlights the ecological relevance of drought in aseasonal tropical rainforests.</title>
        <authorList>
            <person name="Ng K.K.S."/>
            <person name="Kobayashi M.J."/>
            <person name="Fawcett J.A."/>
            <person name="Hatakeyama M."/>
            <person name="Paape T."/>
            <person name="Ng C.H."/>
            <person name="Ang C.C."/>
            <person name="Tnah L.H."/>
            <person name="Lee C.T."/>
            <person name="Nishiyama T."/>
            <person name="Sese J."/>
            <person name="O'Brien M.J."/>
            <person name="Copetti D."/>
            <person name="Mohd Noor M.I."/>
            <person name="Ong R.C."/>
            <person name="Putra M."/>
            <person name="Sireger I.Z."/>
            <person name="Indrioko S."/>
            <person name="Kosugi Y."/>
            <person name="Izuno A."/>
            <person name="Isagi Y."/>
            <person name="Lee S.L."/>
            <person name="Shimizu K.K."/>
        </authorList>
    </citation>
    <scope>NUCLEOTIDE SEQUENCE [LARGE SCALE GENOMIC DNA]</scope>
    <source>
        <strain evidence="2">214</strain>
    </source>
</reference>
<evidence type="ECO:0000313" key="2">
    <source>
        <dbReference type="EMBL" id="GKV38085.1"/>
    </source>
</evidence>
<dbReference type="PANTHER" id="PTHR10683">
    <property type="entry name" value="TRANSALDOLASE"/>
    <property type="match status" value="1"/>
</dbReference>
<keyword evidence="3" id="KW-1185">Reference proteome</keyword>
<sequence length="116" mass="13218">MQVHDLLKLYNEINVPPERLLFKIPSTWQAIEASRLLESEGIQTHLTFVYSFAQAAAAAQAGTSVIQIFVGRIRDWHANILVILRLKLLLTEGKILVWLWCLKLIITFTNMATNQS</sequence>
<dbReference type="AlphaFoldDB" id="A0AAV5LLT9"/>
<name>A0AAV5LLT9_9ROSI</name>
<evidence type="ECO:0000256" key="1">
    <source>
        <dbReference type="ARBA" id="ARBA00023270"/>
    </source>
</evidence>